<dbReference type="InterPro" id="IPR014756">
    <property type="entry name" value="Ig_E-set"/>
</dbReference>
<feature type="domain" description="CBM20" evidence="1">
    <location>
        <begin position="8"/>
        <end position="109"/>
    </location>
</feature>
<dbReference type="RefSeq" id="WP_078931527.1">
    <property type="nucleotide sequence ID" value="NZ_FUXC01000011.1"/>
</dbReference>
<dbReference type="GeneID" id="303368024"/>
<dbReference type="InterPro" id="IPR004193">
    <property type="entry name" value="Glyco_hydro_13_N"/>
</dbReference>
<dbReference type="PROSITE" id="PS51166">
    <property type="entry name" value="CBM20"/>
    <property type="match status" value="1"/>
</dbReference>
<accession>A0A1T4PZM1</accession>
<dbReference type="InterPro" id="IPR002044">
    <property type="entry name" value="CBM20"/>
</dbReference>
<protein>
    <submittedName>
        <fullName evidence="2">Carbohydrate-binding module 48 (Isoamylase N-terminal domain)</fullName>
    </submittedName>
</protein>
<dbReference type="CDD" id="cd07184">
    <property type="entry name" value="E_set_Isoamylase_like_N"/>
    <property type="match status" value="1"/>
</dbReference>
<name>A0A1T4PZM1_9SPIR</name>
<dbReference type="GO" id="GO:0004553">
    <property type="term" value="F:hydrolase activity, hydrolyzing O-glycosyl compounds"/>
    <property type="evidence" value="ECO:0007669"/>
    <property type="project" value="InterPro"/>
</dbReference>
<dbReference type="Proteomes" id="UP000190395">
    <property type="component" value="Unassembled WGS sequence"/>
</dbReference>
<organism evidence="2 3">
    <name type="scientific">Treponema berlinense</name>
    <dbReference type="NCBI Taxonomy" id="225004"/>
    <lineage>
        <taxon>Bacteria</taxon>
        <taxon>Pseudomonadati</taxon>
        <taxon>Spirochaetota</taxon>
        <taxon>Spirochaetia</taxon>
        <taxon>Spirochaetales</taxon>
        <taxon>Treponemataceae</taxon>
        <taxon>Treponema</taxon>
    </lineage>
</organism>
<evidence type="ECO:0000313" key="2">
    <source>
        <dbReference type="EMBL" id="SJZ97010.1"/>
    </source>
</evidence>
<dbReference type="EMBL" id="FUXC01000011">
    <property type="protein sequence ID" value="SJZ97010.1"/>
    <property type="molecule type" value="Genomic_DNA"/>
</dbReference>
<proteinExistence type="predicted"/>
<dbReference type="GO" id="GO:2001070">
    <property type="term" value="F:starch binding"/>
    <property type="evidence" value="ECO:0007669"/>
    <property type="project" value="InterPro"/>
</dbReference>
<dbReference type="Gene3D" id="2.60.40.10">
    <property type="entry name" value="Immunoglobulins"/>
    <property type="match status" value="1"/>
</dbReference>
<evidence type="ECO:0000313" key="3">
    <source>
        <dbReference type="Proteomes" id="UP000190395"/>
    </source>
</evidence>
<sequence length="129" mass="14281">MALKKVYSADATKCKVTFIVEKEAAQDAATVSLAGDFNSWSSTETHLKKSKDGSFSVTLELDAGKEYQYRYLMDGKRWENDWKADKYIPAPFSNTDNSVVICIPSETDLKAAAKKTASKKITKKSAAKK</sequence>
<dbReference type="Pfam" id="PF02922">
    <property type="entry name" value="CBM_48"/>
    <property type="match status" value="1"/>
</dbReference>
<dbReference type="GO" id="GO:0005975">
    <property type="term" value="P:carbohydrate metabolic process"/>
    <property type="evidence" value="ECO:0007669"/>
    <property type="project" value="InterPro"/>
</dbReference>
<keyword evidence="3" id="KW-1185">Reference proteome</keyword>
<dbReference type="STRING" id="225004.SAMN02745152_01796"/>
<dbReference type="AlphaFoldDB" id="A0A1T4PZM1"/>
<gene>
    <name evidence="2" type="ORF">SAMN02745152_01796</name>
</gene>
<dbReference type="SUPFAM" id="SSF81296">
    <property type="entry name" value="E set domains"/>
    <property type="match status" value="1"/>
</dbReference>
<dbReference type="OrthoDB" id="5451596at2"/>
<dbReference type="InterPro" id="IPR013783">
    <property type="entry name" value="Ig-like_fold"/>
</dbReference>
<evidence type="ECO:0000259" key="1">
    <source>
        <dbReference type="PROSITE" id="PS51166"/>
    </source>
</evidence>
<reference evidence="2" key="1">
    <citation type="submission" date="2017-02" db="EMBL/GenBank/DDBJ databases">
        <authorList>
            <person name="Peterson S.W."/>
        </authorList>
    </citation>
    <scope>NUCLEOTIDE SEQUENCE [LARGE SCALE GENOMIC DNA]</scope>
    <source>
        <strain evidence="2">ATCC BAA-909</strain>
    </source>
</reference>